<evidence type="ECO:0000259" key="3">
    <source>
        <dbReference type="Pfam" id="PF24670"/>
    </source>
</evidence>
<proteinExistence type="predicted"/>
<dbReference type="Proteomes" id="UP000026915">
    <property type="component" value="Chromosome 10"/>
</dbReference>
<dbReference type="OMA" id="MWTRICC"/>
<dbReference type="InterPro" id="IPR056070">
    <property type="entry name" value="DUF7653"/>
</dbReference>
<organism evidence="4 5">
    <name type="scientific">Theobroma cacao</name>
    <name type="common">Cacao</name>
    <name type="synonym">Cocoa</name>
    <dbReference type="NCBI Taxonomy" id="3641"/>
    <lineage>
        <taxon>Eukaryota</taxon>
        <taxon>Viridiplantae</taxon>
        <taxon>Streptophyta</taxon>
        <taxon>Embryophyta</taxon>
        <taxon>Tracheophyta</taxon>
        <taxon>Spermatophyta</taxon>
        <taxon>Magnoliopsida</taxon>
        <taxon>eudicotyledons</taxon>
        <taxon>Gunneridae</taxon>
        <taxon>Pentapetalae</taxon>
        <taxon>rosids</taxon>
        <taxon>malvids</taxon>
        <taxon>Malvales</taxon>
        <taxon>Malvaceae</taxon>
        <taxon>Byttnerioideae</taxon>
        <taxon>Theobroma</taxon>
    </lineage>
</organism>
<feature type="region of interest" description="Disordered" evidence="2">
    <location>
        <begin position="179"/>
        <end position="226"/>
    </location>
</feature>
<feature type="compositionally biased region" description="Low complexity" evidence="2">
    <location>
        <begin position="158"/>
        <end position="167"/>
    </location>
</feature>
<keyword evidence="1" id="KW-0175">Coiled coil</keyword>
<feature type="coiled-coil region" evidence="1">
    <location>
        <begin position="825"/>
        <end position="859"/>
    </location>
</feature>
<dbReference type="AlphaFoldDB" id="A0A061FNF2"/>
<protein>
    <submittedName>
        <fullName evidence="4">Intracellular protein transport protein USO1, putative isoform 1</fullName>
    </submittedName>
</protein>
<evidence type="ECO:0000313" key="4">
    <source>
        <dbReference type="EMBL" id="EOY18438.1"/>
    </source>
</evidence>
<feature type="region of interest" description="Disordered" evidence="2">
    <location>
        <begin position="1"/>
        <end position="26"/>
    </location>
</feature>
<dbReference type="PANTHER" id="PTHR47491">
    <property type="entry name" value="CAP-GLY DOMAIN LINKER"/>
    <property type="match status" value="1"/>
</dbReference>
<dbReference type="EMBL" id="CM001888">
    <property type="protein sequence ID" value="EOY18438.1"/>
    <property type="molecule type" value="Genomic_DNA"/>
</dbReference>
<sequence>MKKLFFFKSSSSNGNSNAVPSPSADKQVYWENPLDRELNDQLGDKADYSFRSPRRLFGKSGKQISDSPSFSNSSCLRRSRSLSSAAFLVDGLGQQHFSSSNDQNRSPNITPHQQYDHSSRRRALTPEKKSKAKRCEVAAVGFERPCSSSFSRMHHDSSGSSSSCSSNVSSKVIDRYIDGEQQQESSKSKNSSQRNNLRNGGGRLPPRVQYTAPSSPTDSVKEKNVSHSFREAKGTRLHFSSKDWVENGLGHESPRKIAKNVVERLSQTHAVPRSSSKEFNHHIPITTEDVYGGYLNRCPDSKLDMLAQKSCVMDEPYANVIGYHEDFSSLEKQNCLSGGSDDGLDSFETEEDADVELQRRSKEAEERVILLSEALAQESFLRDSGFDVSSLIQTIRHLIQEKINLALEVSDLLQSRIAERAFAREELRMARAELESQTKKLEKEKHELQSGLEKELDRRSSDWSFKLEKYQLEEQRLRERVRELAEQNVSLQREVSSFNEKEIENRSIMTYSAEQLKDLTRRVEEISDENQDLRQNLSESQQKYRAAIEDLDCIRRNFEEKEKECKELQKSTTRLLRTCSEQEKTIEGLREGYSEDIGKMQSMEKNEKQVKKLQMEQMRLTGVELALRREVESYRLEVGFLRHENIDLLNRLKGNGKDIGALTFKLDKEMRSRVCCLQNQGLSMLNESTHLSSKLIEFIKGRASQLQETHQGLDGQFIVESDVKVQGFKRGIESLTRSLQTIANLLHEKSSAVGSKCHSACMDPDGSMKLNNQSSEEIIRTELKAETLLTSLLREKLYSKELEVEQLQAELAAGVRGNDILRCEVQNAMDNISCLTHRLKDLELQILKKDDNISHLQNDLKESTKELTILRGILPKVSQERDLIWEEVKQYSEKNMLLNSEVNVLKKKIEALDEDILLKEGQITILKDTLNNNKTFDLLGSPDSTREFLLE</sequence>
<evidence type="ECO:0000256" key="2">
    <source>
        <dbReference type="SAM" id="MobiDB-lite"/>
    </source>
</evidence>
<dbReference type="Gramene" id="EOY18440">
    <property type="protein sequence ID" value="EOY18440"/>
    <property type="gene ID" value="TCM_043027"/>
</dbReference>
<gene>
    <name evidence="4" type="ORF">TCM_043027</name>
</gene>
<feature type="coiled-coil region" evidence="1">
    <location>
        <begin position="420"/>
        <end position="578"/>
    </location>
</feature>
<dbReference type="PANTHER" id="PTHR47491:SF5">
    <property type="entry name" value="CAP-GLY DOMAIN LINKER"/>
    <property type="match status" value="1"/>
</dbReference>
<keyword evidence="5" id="KW-1185">Reference proteome</keyword>
<evidence type="ECO:0000313" key="5">
    <source>
        <dbReference type="Proteomes" id="UP000026915"/>
    </source>
</evidence>
<dbReference type="EMBL" id="CM001888">
    <property type="protein sequence ID" value="EOY18439.1"/>
    <property type="molecule type" value="Genomic_DNA"/>
</dbReference>
<dbReference type="FunCoup" id="A0A061FNF2">
    <property type="interactions" value="722"/>
</dbReference>
<dbReference type="Gramene" id="EOY18439">
    <property type="protein sequence ID" value="EOY18439"/>
    <property type="gene ID" value="TCM_043027"/>
</dbReference>
<name>A0A061FNF2_THECC</name>
<feature type="region of interest" description="Disordered" evidence="2">
    <location>
        <begin position="148"/>
        <end position="167"/>
    </location>
</feature>
<feature type="compositionally biased region" description="Low complexity" evidence="2">
    <location>
        <begin position="180"/>
        <end position="198"/>
    </location>
</feature>
<feature type="coiled-coil region" evidence="1">
    <location>
        <begin position="888"/>
        <end position="915"/>
    </location>
</feature>
<dbReference type="eggNOG" id="ENOG502QRQM">
    <property type="taxonomic scope" value="Eukaryota"/>
</dbReference>
<feature type="compositionally biased region" description="Low complexity" evidence="2">
    <location>
        <begin position="9"/>
        <end position="24"/>
    </location>
</feature>
<accession>A0A061FNF2</accession>
<dbReference type="HOGENOM" id="CLU_014469_0_0_1"/>
<dbReference type="InParanoid" id="A0A061FNF2"/>
<feature type="compositionally biased region" description="Polar residues" evidence="2">
    <location>
        <begin position="95"/>
        <end position="113"/>
    </location>
</feature>
<dbReference type="Pfam" id="PF24670">
    <property type="entry name" value="DUF7653"/>
    <property type="match status" value="1"/>
</dbReference>
<feature type="region of interest" description="Disordered" evidence="2">
    <location>
        <begin position="95"/>
        <end position="136"/>
    </location>
</feature>
<feature type="compositionally biased region" description="Basic and acidic residues" evidence="2">
    <location>
        <begin position="114"/>
        <end position="136"/>
    </location>
</feature>
<feature type="domain" description="DUF7653" evidence="3">
    <location>
        <begin position="626"/>
        <end position="750"/>
    </location>
</feature>
<reference evidence="4 5" key="1">
    <citation type="journal article" date="2013" name="Genome Biol.">
        <title>The genome sequence of the most widely cultivated cacao type and its use to identify candidate genes regulating pod color.</title>
        <authorList>
            <person name="Motamayor J.C."/>
            <person name="Mockaitis K."/>
            <person name="Schmutz J."/>
            <person name="Haiminen N."/>
            <person name="Iii D.L."/>
            <person name="Cornejo O."/>
            <person name="Findley S.D."/>
            <person name="Zheng P."/>
            <person name="Utro F."/>
            <person name="Royaert S."/>
            <person name="Saski C."/>
            <person name="Jenkins J."/>
            <person name="Podicheti R."/>
            <person name="Zhao M."/>
            <person name="Scheffler B.E."/>
            <person name="Stack J.C."/>
            <person name="Feltus F.A."/>
            <person name="Mustiga G.M."/>
            <person name="Amores F."/>
            <person name="Phillips W."/>
            <person name="Marelli J.P."/>
            <person name="May G.D."/>
            <person name="Shapiro H."/>
            <person name="Ma J."/>
            <person name="Bustamante C.D."/>
            <person name="Schnell R.J."/>
            <person name="Main D."/>
            <person name="Gilbert D."/>
            <person name="Parida L."/>
            <person name="Kuhn D.N."/>
        </authorList>
    </citation>
    <scope>NUCLEOTIDE SEQUENCE [LARGE SCALE GENOMIC DNA]</scope>
    <source>
        <strain evidence="5">cv. Matina 1-6</strain>
    </source>
</reference>
<dbReference type="EMBL" id="CM001888">
    <property type="protein sequence ID" value="EOY18440.1"/>
    <property type="molecule type" value="Genomic_DNA"/>
</dbReference>
<evidence type="ECO:0000256" key="1">
    <source>
        <dbReference type="SAM" id="Coils"/>
    </source>
</evidence>
<dbReference type="STRING" id="3641.A0A061FNF2"/>
<dbReference type="Gramene" id="EOY18438">
    <property type="protein sequence ID" value="EOY18438"/>
    <property type="gene ID" value="TCM_043027"/>
</dbReference>